<dbReference type="KEGG" id="amr:AM1_D0168"/>
<dbReference type="RefSeq" id="WP_012167714.1">
    <property type="nucleotide sequence ID" value="NC_009929.1"/>
</dbReference>
<dbReference type="Proteomes" id="UP000000268">
    <property type="component" value="Plasmid pREB4"/>
</dbReference>
<evidence type="ECO:0000313" key="2">
    <source>
        <dbReference type="Proteomes" id="UP000000268"/>
    </source>
</evidence>
<keyword evidence="2" id="KW-1185">Reference proteome</keyword>
<dbReference type="AlphaFoldDB" id="A8ZNS7"/>
<sequence>MKPKHSFTRLVMMVWLYLNQPLFKPKSILNPMMFSHTYDRELLERCYVRKCEIEQQRMLLERCWQYSCEIF</sequence>
<organism evidence="1 2">
    <name type="scientific">Acaryochloris marina (strain MBIC 11017)</name>
    <dbReference type="NCBI Taxonomy" id="329726"/>
    <lineage>
        <taxon>Bacteria</taxon>
        <taxon>Bacillati</taxon>
        <taxon>Cyanobacteriota</taxon>
        <taxon>Cyanophyceae</taxon>
        <taxon>Acaryochloridales</taxon>
        <taxon>Acaryochloridaceae</taxon>
        <taxon>Acaryochloris</taxon>
    </lineage>
</organism>
<geneLocation type="plasmid" evidence="1 2">
    <name>pREB4</name>
</geneLocation>
<dbReference type="HOGENOM" id="CLU_192188_0_0_3"/>
<keyword evidence="1" id="KW-0614">Plasmid</keyword>
<gene>
    <name evidence="1" type="ordered locus">AM1_D0168</name>
</gene>
<evidence type="ECO:0000313" key="1">
    <source>
        <dbReference type="EMBL" id="ABW32663.1"/>
    </source>
</evidence>
<dbReference type="EMBL" id="CP000841">
    <property type="protein sequence ID" value="ABW32663.1"/>
    <property type="molecule type" value="Genomic_DNA"/>
</dbReference>
<protein>
    <submittedName>
        <fullName evidence="1">Uncharacterized protein</fullName>
    </submittedName>
</protein>
<name>A8ZNS7_ACAM1</name>
<accession>A8ZNS7</accession>
<reference evidence="1 2" key="1">
    <citation type="journal article" date="2008" name="Proc. Natl. Acad. Sci. U.S.A.">
        <title>Niche adaptation and genome expansion in the chlorophyll d-producing cyanobacterium Acaryochloris marina.</title>
        <authorList>
            <person name="Swingley W.D."/>
            <person name="Chen M."/>
            <person name="Cheung P.C."/>
            <person name="Conrad A.L."/>
            <person name="Dejesa L.C."/>
            <person name="Hao J."/>
            <person name="Honchak B.M."/>
            <person name="Karbach L.E."/>
            <person name="Kurdoglu A."/>
            <person name="Lahiri S."/>
            <person name="Mastrian S.D."/>
            <person name="Miyashita H."/>
            <person name="Page L."/>
            <person name="Ramakrishna P."/>
            <person name="Satoh S."/>
            <person name="Sattley W.M."/>
            <person name="Shimada Y."/>
            <person name="Taylor H.L."/>
            <person name="Tomo T."/>
            <person name="Tsuchiya T."/>
            <person name="Wang Z.T."/>
            <person name="Raymond J."/>
            <person name="Mimuro M."/>
            <person name="Blankenship R.E."/>
            <person name="Touchman J.W."/>
        </authorList>
    </citation>
    <scope>NUCLEOTIDE SEQUENCE [LARGE SCALE GENOMIC DNA]</scope>
    <source>
        <strain evidence="2">MBIC 11017</strain>
        <plasmid evidence="2">Plasmid pREB4</plasmid>
    </source>
</reference>
<proteinExistence type="predicted"/>